<reference evidence="2 3" key="1">
    <citation type="journal article" date="2021" name="Elife">
        <title>Chloroplast acquisition without the gene transfer in kleptoplastic sea slugs, Plakobranchus ocellatus.</title>
        <authorList>
            <person name="Maeda T."/>
            <person name="Takahashi S."/>
            <person name="Yoshida T."/>
            <person name="Shimamura S."/>
            <person name="Takaki Y."/>
            <person name="Nagai Y."/>
            <person name="Toyoda A."/>
            <person name="Suzuki Y."/>
            <person name="Arimoto A."/>
            <person name="Ishii H."/>
            <person name="Satoh N."/>
            <person name="Nishiyama T."/>
            <person name="Hasebe M."/>
            <person name="Maruyama T."/>
            <person name="Minagawa J."/>
            <person name="Obokata J."/>
            <person name="Shigenobu S."/>
        </authorList>
    </citation>
    <scope>NUCLEOTIDE SEQUENCE [LARGE SCALE GENOMIC DNA]</scope>
</reference>
<accession>A0AAV4D1Z2</accession>
<dbReference type="Proteomes" id="UP000735302">
    <property type="component" value="Unassembled WGS sequence"/>
</dbReference>
<evidence type="ECO:0000313" key="3">
    <source>
        <dbReference type="Proteomes" id="UP000735302"/>
    </source>
</evidence>
<comment type="caution">
    <text evidence="2">The sequence shown here is derived from an EMBL/GenBank/DDBJ whole genome shotgun (WGS) entry which is preliminary data.</text>
</comment>
<sequence length="98" mass="10866">MAVGLSRHQRFRQAASSMAAKPGYTMAKANLKWHQPRSEANMPTSSTETKHHRVSGDATSRKPEDLNSIYSKDRQFLSTQASRADEETNSPKHNPIGG</sequence>
<name>A0AAV4D1Z2_9GAST</name>
<dbReference type="EMBL" id="BLXT01007309">
    <property type="protein sequence ID" value="GFO38188.1"/>
    <property type="molecule type" value="Genomic_DNA"/>
</dbReference>
<gene>
    <name evidence="2" type="ORF">PoB_006469300</name>
</gene>
<proteinExistence type="predicted"/>
<evidence type="ECO:0000256" key="1">
    <source>
        <dbReference type="SAM" id="MobiDB-lite"/>
    </source>
</evidence>
<feature type="region of interest" description="Disordered" evidence="1">
    <location>
        <begin position="1"/>
        <end position="98"/>
    </location>
</feature>
<organism evidence="2 3">
    <name type="scientific">Plakobranchus ocellatus</name>
    <dbReference type="NCBI Taxonomy" id="259542"/>
    <lineage>
        <taxon>Eukaryota</taxon>
        <taxon>Metazoa</taxon>
        <taxon>Spiralia</taxon>
        <taxon>Lophotrochozoa</taxon>
        <taxon>Mollusca</taxon>
        <taxon>Gastropoda</taxon>
        <taxon>Heterobranchia</taxon>
        <taxon>Euthyneura</taxon>
        <taxon>Panpulmonata</taxon>
        <taxon>Sacoglossa</taxon>
        <taxon>Placobranchoidea</taxon>
        <taxon>Plakobranchidae</taxon>
        <taxon>Plakobranchus</taxon>
    </lineage>
</organism>
<dbReference type="AlphaFoldDB" id="A0AAV4D1Z2"/>
<feature type="compositionally biased region" description="Basic and acidic residues" evidence="1">
    <location>
        <begin position="59"/>
        <end position="75"/>
    </location>
</feature>
<protein>
    <submittedName>
        <fullName evidence="2">Uncharacterized protein</fullName>
    </submittedName>
</protein>
<keyword evidence="3" id="KW-1185">Reference proteome</keyword>
<evidence type="ECO:0000313" key="2">
    <source>
        <dbReference type="EMBL" id="GFO38188.1"/>
    </source>
</evidence>